<dbReference type="PANTHER" id="PTHR10117:SF54">
    <property type="entry name" value="TRANSIENT RECEPTOR POTENTIAL-GAMMA PROTEIN"/>
    <property type="match status" value="1"/>
</dbReference>
<keyword evidence="2" id="KW-0813">Transport</keyword>
<feature type="transmembrane region" description="Helical" evidence="8">
    <location>
        <begin position="61"/>
        <end position="85"/>
    </location>
</feature>
<dbReference type="GO" id="GO:0070679">
    <property type="term" value="F:inositol 1,4,5 trisphosphate binding"/>
    <property type="evidence" value="ECO:0007669"/>
    <property type="project" value="TreeGrafter"/>
</dbReference>
<comment type="subcellular location">
    <subcellularLocation>
        <location evidence="1">Membrane</location>
        <topology evidence="1">Multi-pass membrane protein</topology>
    </subcellularLocation>
</comment>
<evidence type="ECO:0000256" key="5">
    <source>
        <dbReference type="ARBA" id="ARBA00023065"/>
    </source>
</evidence>
<dbReference type="WBParaSite" id="GPUH_0000491601-mRNA-1">
    <property type="protein sequence ID" value="GPUH_0000491601-mRNA-1"/>
    <property type="gene ID" value="GPUH_0000491601"/>
</dbReference>
<dbReference type="Pfam" id="PF00520">
    <property type="entry name" value="Ion_trans"/>
    <property type="match status" value="1"/>
</dbReference>
<organism evidence="10">
    <name type="scientific">Gongylonema pulchrum</name>
    <dbReference type="NCBI Taxonomy" id="637853"/>
    <lineage>
        <taxon>Eukaryota</taxon>
        <taxon>Metazoa</taxon>
        <taxon>Ecdysozoa</taxon>
        <taxon>Nematoda</taxon>
        <taxon>Chromadorea</taxon>
        <taxon>Rhabditida</taxon>
        <taxon>Spirurina</taxon>
        <taxon>Spiruromorpha</taxon>
        <taxon>Spiruroidea</taxon>
        <taxon>Gongylonematidae</taxon>
        <taxon>Gongylonema</taxon>
    </lineage>
</organism>
<evidence type="ECO:0000256" key="4">
    <source>
        <dbReference type="ARBA" id="ARBA00022989"/>
    </source>
</evidence>
<reference evidence="10" key="1">
    <citation type="submission" date="2016-06" db="UniProtKB">
        <authorList>
            <consortium name="WormBaseParasite"/>
        </authorList>
    </citation>
    <scope>IDENTIFICATION</scope>
</reference>
<keyword evidence="6 8" id="KW-0472">Membrane</keyword>
<keyword evidence="5" id="KW-0406">Ion transport</keyword>
<evidence type="ECO:0000256" key="2">
    <source>
        <dbReference type="ARBA" id="ARBA00022448"/>
    </source>
</evidence>
<dbReference type="InterPro" id="IPR005821">
    <property type="entry name" value="Ion_trans_dom"/>
</dbReference>
<evidence type="ECO:0000256" key="8">
    <source>
        <dbReference type="SAM" id="Phobius"/>
    </source>
</evidence>
<feature type="transmembrane region" description="Helical" evidence="8">
    <location>
        <begin position="21"/>
        <end position="41"/>
    </location>
</feature>
<evidence type="ECO:0000259" key="9">
    <source>
        <dbReference type="Pfam" id="PF00520"/>
    </source>
</evidence>
<name>A0A183D868_9BILA</name>
<sequence>LGRRILRRDWDAWEPTLISECAFAAANIFSSLKLIHIFTVNPHLGPLKISLGRMVLDIVKFLLIYFLVLFSFACGLNQLMWYYAAMRQQECEKYRTLSDLSSGEGIPMSELIRMGESCDSKYRSCARSKLACLK</sequence>
<accession>A0A183D868</accession>
<dbReference type="InterPro" id="IPR002153">
    <property type="entry name" value="TRPC_channel"/>
</dbReference>
<dbReference type="GO" id="GO:0005886">
    <property type="term" value="C:plasma membrane"/>
    <property type="evidence" value="ECO:0007669"/>
    <property type="project" value="TreeGrafter"/>
</dbReference>
<dbReference type="AlphaFoldDB" id="A0A183D868"/>
<evidence type="ECO:0000256" key="3">
    <source>
        <dbReference type="ARBA" id="ARBA00022692"/>
    </source>
</evidence>
<evidence type="ECO:0000256" key="7">
    <source>
        <dbReference type="ARBA" id="ARBA00023303"/>
    </source>
</evidence>
<dbReference type="GO" id="GO:0034703">
    <property type="term" value="C:cation channel complex"/>
    <property type="evidence" value="ECO:0007669"/>
    <property type="project" value="TreeGrafter"/>
</dbReference>
<dbReference type="GO" id="GO:0015279">
    <property type="term" value="F:store-operated calcium channel activity"/>
    <property type="evidence" value="ECO:0007669"/>
    <property type="project" value="TreeGrafter"/>
</dbReference>
<protein>
    <submittedName>
        <fullName evidence="10">Ion_trans domain-containing protein</fullName>
    </submittedName>
</protein>
<keyword evidence="4 8" id="KW-1133">Transmembrane helix</keyword>
<keyword evidence="7" id="KW-0407">Ion channel</keyword>
<feature type="domain" description="Ion transport" evidence="9">
    <location>
        <begin position="21"/>
        <end position="90"/>
    </location>
</feature>
<evidence type="ECO:0000313" key="10">
    <source>
        <dbReference type="WBParaSite" id="GPUH_0000491601-mRNA-1"/>
    </source>
</evidence>
<keyword evidence="3 8" id="KW-0812">Transmembrane</keyword>
<evidence type="ECO:0000256" key="1">
    <source>
        <dbReference type="ARBA" id="ARBA00004141"/>
    </source>
</evidence>
<dbReference type="GO" id="GO:0051480">
    <property type="term" value="P:regulation of cytosolic calcium ion concentration"/>
    <property type="evidence" value="ECO:0007669"/>
    <property type="project" value="TreeGrafter"/>
</dbReference>
<dbReference type="PANTHER" id="PTHR10117">
    <property type="entry name" value="TRANSIENT RECEPTOR POTENTIAL CHANNEL"/>
    <property type="match status" value="1"/>
</dbReference>
<proteinExistence type="predicted"/>
<evidence type="ECO:0000256" key="6">
    <source>
        <dbReference type="ARBA" id="ARBA00023136"/>
    </source>
</evidence>